<evidence type="ECO:0000313" key="4">
    <source>
        <dbReference type="EMBL" id="NDY92142.1"/>
    </source>
</evidence>
<evidence type="ECO:0000256" key="1">
    <source>
        <dbReference type="SAM" id="MobiDB-lite"/>
    </source>
</evidence>
<keyword evidence="2" id="KW-0812">Transmembrane</keyword>
<keyword evidence="2" id="KW-1133">Transmembrane helix</keyword>
<dbReference type="PROSITE" id="PS51724">
    <property type="entry name" value="SPOR"/>
    <property type="match status" value="1"/>
</dbReference>
<comment type="caution">
    <text evidence="4">The sequence shown here is derived from an EMBL/GenBank/DDBJ whole genome shotgun (WGS) entry which is preliminary data.</text>
</comment>
<dbReference type="RefSeq" id="WP_163457994.1">
    <property type="nucleotide sequence ID" value="NZ_JAAGOH010000015.1"/>
</dbReference>
<feature type="domain" description="SPOR" evidence="3">
    <location>
        <begin position="235"/>
        <end position="313"/>
    </location>
</feature>
<accession>A0A7C9TKV5</accession>
<gene>
    <name evidence="4" type="ORF">G3A44_13170</name>
</gene>
<dbReference type="PANTHER" id="PTHR38687">
    <property type="entry name" value="CELL DIVISION PROTEIN DEDD-RELATED"/>
    <property type="match status" value="1"/>
</dbReference>
<organism evidence="4 5">
    <name type="scientific">Ideonella livida</name>
    <dbReference type="NCBI Taxonomy" id="2707176"/>
    <lineage>
        <taxon>Bacteria</taxon>
        <taxon>Pseudomonadati</taxon>
        <taxon>Pseudomonadota</taxon>
        <taxon>Betaproteobacteria</taxon>
        <taxon>Burkholderiales</taxon>
        <taxon>Sphaerotilaceae</taxon>
        <taxon>Ideonella</taxon>
    </lineage>
</organism>
<feature type="compositionally biased region" description="Low complexity" evidence="1">
    <location>
        <begin position="187"/>
        <end position="208"/>
    </location>
</feature>
<sequence>MMGIFDKARSLLRREAPAAKGRRKPNAPAPTVSAEELEQLRTRARNRLVGASLLLLGGIVAFALLFETQPRPLSSGVPIWWAGGTNDSARSRPADAAPVEAPAPLDEQALDEQGRAALALSGRVAGSSPAAVVQGLPPLPVLRGTPVAEVPAPGAVSPAPPVALAAPPAARPVASAAPVTQALPVAAPASKPRPPAVAVRAEPAPVARESVREPAREVSRETAREPVREQAPSAAADKGRYVVQVGAYADAQGARDARGKVESLGFKTYTQVIESASGRRVRVRVGPFVTRAEAEKAAARLKAAGQGAAVLSL</sequence>
<dbReference type="Pfam" id="PF05036">
    <property type="entry name" value="SPOR"/>
    <property type="match status" value="1"/>
</dbReference>
<feature type="region of interest" description="Disordered" evidence="1">
    <location>
        <begin position="15"/>
        <end position="34"/>
    </location>
</feature>
<dbReference type="AlphaFoldDB" id="A0A7C9TKV5"/>
<dbReference type="Gene3D" id="3.30.70.1070">
    <property type="entry name" value="Sporulation related repeat"/>
    <property type="match status" value="1"/>
</dbReference>
<dbReference type="GO" id="GO:0042834">
    <property type="term" value="F:peptidoglycan binding"/>
    <property type="evidence" value="ECO:0007669"/>
    <property type="project" value="InterPro"/>
</dbReference>
<dbReference type="InterPro" id="IPR036680">
    <property type="entry name" value="SPOR-like_sf"/>
</dbReference>
<dbReference type="SUPFAM" id="SSF110997">
    <property type="entry name" value="Sporulation related repeat"/>
    <property type="match status" value="1"/>
</dbReference>
<proteinExistence type="predicted"/>
<dbReference type="EMBL" id="JAAGOH010000015">
    <property type="protein sequence ID" value="NDY92142.1"/>
    <property type="molecule type" value="Genomic_DNA"/>
</dbReference>
<dbReference type="GO" id="GO:0030428">
    <property type="term" value="C:cell septum"/>
    <property type="evidence" value="ECO:0007669"/>
    <property type="project" value="TreeGrafter"/>
</dbReference>
<dbReference type="InterPro" id="IPR007730">
    <property type="entry name" value="SPOR-like_dom"/>
</dbReference>
<dbReference type="InterPro" id="IPR052521">
    <property type="entry name" value="Cell_div_SPOR-domain"/>
</dbReference>
<evidence type="ECO:0000313" key="5">
    <source>
        <dbReference type="Proteomes" id="UP000484255"/>
    </source>
</evidence>
<dbReference type="GO" id="GO:0032506">
    <property type="term" value="P:cytokinetic process"/>
    <property type="evidence" value="ECO:0007669"/>
    <property type="project" value="TreeGrafter"/>
</dbReference>
<dbReference type="GO" id="GO:0032153">
    <property type="term" value="C:cell division site"/>
    <property type="evidence" value="ECO:0007669"/>
    <property type="project" value="TreeGrafter"/>
</dbReference>
<keyword evidence="2" id="KW-0472">Membrane</keyword>
<dbReference type="Proteomes" id="UP000484255">
    <property type="component" value="Unassembled WGS sequence"/>
</dbReference>
<evidence type="ECO:0000256" key="2">
    <source>
        <dbReference type="SAM" id="Phobius"/>
    </source>
</evidence>
<feature type="compositionally biased region" description="Basic and acidic residues" evidence="1">
    <location>
        <begin position="209"/>
        <end position="228"/>
    </location>
</feature>
<name>A0A7C9TKV5_9BURK</name>
<reference evidence="4 5" key="1">
    <citation type="submission" date="2020-02" db="EMBL/GenBank/DDBJ databases">
        <title>Ideonella bacterium strain TBM-1.</title>
        <authorList>
            <person name="Chen W.-M."/>
        </authorList>
    </citation>
    <scope>NUCLEOTIDE SEQUENCE [LARGE SCALE GENOMIC DNA]</scope>
    <source>
        <strain evidence="4 5">TBM-1</strain>
    </source>
</reference>
<feature type="region of interest" description="Disordered" evidence="1">
    <location>
        <begin position="187"/>
        <end position="235"/>
    </location>
</feature>
<feature type="transmembrane region" description="Helical" evidence="2">
    <location>
        <begin position="48"/>
        <end position="66"/>
    </location>
</feature>
<protein>
    <submittedName>
        <fullName evidence="4">SPOR domain-containing protein</fullName>
    </submittedName>
</protein>
<dbReference type="PANTHER" id="PTHR38687:SF1">
    <property type="entry name" value="CELL DIVISION PROTEIN DEDD"/>
    <property type="match status" value="1"/>
</dbReference>
<keyword evidence="5" id="KW-1185">Reference proteome</keyword>
<evidence type="ECO:0000259" key="3">
    <source>
        <dbReference type="PROSITE" id="PS51724"/>
    </source>
</evidence>